<reference evidence="1 2" key="1">
    <citation type="submission" date="2018-06" db="EMBL/GenBank/DDBJ databases">
        <title>Genomic Encyclopedia of Archaeal and Bacterial Type Strains, Phase II (KMG-II): from individual species to whole genera.</title>
        <authorList>
            <person name="Goeker M."/>
        </authorList>
    </citation>
    <scope>NUCLEOTIDE SEQUENCE [LARGE SCALE GENOMIC DNA]</scope>
    <source>
        <strain evidence="1 2">DSM 22686</strain>
    </source>
</reference>
<evidence type="ECO:0000313" key="2">
    <source>
        <dbReference type="Proteomes" id="UP000249115"/>
    </source>
</evidence>
<proteinExistence type="predicted"/>
<comment type="caution">
    <text evidence="1">The sequence shown here is derived from an EMBL/GenBank/DDBJ whole genome shotgun (WGS) entry which is preliminary data.</text>
</comment>
<evidence type="ECO:0000313" key="1">
    <source>
        <dbReference type="EMBL" id="PZX59320.1"/>
    </source>
</evidence>
<gene>
    <name evidence="1" type="ORF">LV84_01351</name>
</gene>
<accession>A0A2W7RLE7</accession>
<dbReference type="AlphaFoldDB" id="A0A2W7RLE7"/>
<protein>
    <submittedName>
        <fullName evidence="1">Uncharacterized protein</fullName>
    </submittedName>
</protein>
<name>A0A2W7RLE7_9BACT</name>
<dbReference type="EMBL" id="QKZU01000004">
    <property type="protein sequence ID" value="PZX59320.1"/>
    <property type="molecule type" value="Genomic_DNA"/>
</dbReference>
<organism evidence="1 2">
    <name type="scientific">Algoriphagus ratkowskyi</name>
    <dbReference type="NCBI Taxonomy" id="57028"/>
    <lineage>
        <taxon>Bacteria</taxon>
        <taxon>Pseudomonadati</taxon>
        <taxon>Bacteroidota</taxon>
        <taxon>Cytophagia</taxon>
        <taxon>Cytophagales</taxon>
        <taxon>Cyclobacteriaceae</taxon>
        <taxon>Algoriphagus</taxon>
    </lineage>
</organism>
<dbReference type="Proteomes" id="UP000249115">
    <property type="component" value="Unassembled WGS sequence"/>
</dbReference>
<sequence>MKIGFEIGSFKKIKKEVKEMIPMDELNEKGNEMVEYYLKDIGDL</sequence>